<dbReference type="InterPro" id="IPR012349">
    <property type="entry name" value="Split_barrel_FMN-bd"/>
</dbReference>
<dbReference type="KEGG" id="lto:RGQ30_11270"/>
<accession>A0AA86JEQ4</accession>
<dbReference type="PANTHER" id="PTHR28243">
    <property type="entry name" value="AGL049CP"/>
    <property type="match status" value="1"/>
</dbReference>
<reference evidence="2 3" key="1">
    <citation type="submission" date="2023-10" db="EMBL/GenBank/DDBJ databases">
        <title>Complete Genome Sequence of Limnobacter thiooxidans CS-K2T, Isolated from freshwater lake sediments in Bavaria, Germany.</title>
        <authorList>
            <person name="Naruki M."/>
            <person name="Watanabe A."/>
            <person name="Warashina T."/>
            <person name="Morita T."/>
            <person name="Arakawa K."/>
        </authorList>
    </citation>
    <scope>NUCLEOTIDE SEQUENCE [LARGE SCALE GENOMIC DNA]</scope>
    <source>
        <strain evidence="2 3">CS-K2</strain>
    </source>
</reference>
<dbReference type="Pfam" id="PF12766">
    <property type="entry name" value="Pyridox_oxase_2"/>
    <property type="match status" value="1"/>
</dbReference>
<evidence type="ECO:0000313" key="3">
    <source>
        <dbReference type="Proteomes" id="UP001329151"/>
    </source>
</evidence>
<dbReference type="Gene3D" id="2.30.110.10">
    <property type="entry name" value="Electron Transport, Fmn-binding Protein, Chain A"/>
    <property type="match status" value="1"/>
</dbReference>
<dbReference type="SUPFAM" id="SSF50475">
    <property type="entry name" value="FMN-binding split barrel"/>
    <property type="match status" value="1"/>
</dbReference>
<organism evidence="2 3">
    <name type="scientific">Limnobacter thiooxidans</name>
    <dbReference type="NCBI Taxonomy" id="131080"/>
    <lineage>
        <taxon>Bacteria</taxon>
        <taxon>Pseudomonadati</taxon>
        <taxon>Pseudomonadota</taxon>
        <taxon>Betaproteobacteria</taxon>
        <taxon>Burkholderiales</taxon>
        <taxon>Burkholderiaceae</taxon>
        <taxon>Limnobacter</taxon>
    </lineage>
</organism>
<name>A0AA86JEQ4_9BURK</name>
<dbReference type="PANTHER" id="PTHR28243:SF1">
    <property type="entry name" value="PYRIDOXAMINE 5'-PHOSPHATE OXIDASE ALR4036 FAMILY FMN-BINDING DOMAIN-CONTAINING PROTEIN"/>
    <property type="match status" value="1"/>
</dbReference>
<evidence type="ECO:0000313" key="2">
    <source>
        <dbReference type="EMBL" id="BET25626.1"/>
    </source>
</evidence>
<feature type="domain" description="Pyridoxamine 5'-phosphate oxidase Alr4036 family FMN-binding" evidence="1">
    <location>
        <begin position="7"/>
        <end position="91"/>
    </location>
</feature>
<sequence length="181" mass="20128">MNHAEEIWKTLVRATVDKKHPWRVVGFSTSGPNGPQVRSVILRGVKPAERQLLFFTDLRSQKMAEIAHDARVALLFWNPRSNTQLRVCGNAAPEASELIVNGHWERIPDYARKDYATLSAPGTALDSANSCLDLSMARSNFVALNVVVQQIELLRLDRDGHVRLAFSPSASGDWTEKGLVP</sequence>
<evidence type="ECO:0000259" key="1">
    <source>
        <dbReference type="Pfam" id="PF12766"/>
    </source>
</evidence>
<dbReference type="AlphaFoldDB" id="A0AA86JEQ4"/>
<dbReference type="GO" id="GO:0010181">
    <property type="term" value="F:FMN binding"/>
    <property type="evidence" value="ECO:0007669"/>
    <property type="project" value="InterPro"/>
</dbReference>
<dbReference type="EMBL" id="AP028947">
    <property type="protein sequence ID" value="BET25626.1"/>
    <property type="molecule type" value="Genomic_DNA"/>
</dbReference>
<keyword evidence="3" id="KW-1185">Reference proteome</keyword>
<dbReference type="Proteomes" id="UP001329151">
    <property type="component" value="Chromosome"/>
</dbReference>
<dbReference type="RefSeq" id="WP_130556840.1">
    <property type="nucleotide sequence ID" value="NZ_AP028947.1"/>
</dbReference>
<gene>
    <name evidence="2" type="ORF">RGQ30_11270</name>
</gene>
<proteinExistence type="predicted"/>
<dbReference type="InterPro" id="IPR024624">
    <property type="entry name" value="Pyridox_Oxase_Alr4036_FMN-bd"/>
</dbReference>
<protein>
    <recommendedName>
        <fullName evidence="1">Pyridoxamine 5'-phosphate oxidase Alr4036 family FMN-binding domain-containing protein</fullName>
    </recommendedName>
</protein>